<feature type="signal peptide" evidence="1">
    <location>
        <begin position="1"/>
        <end position="30"/>
    </location>
</feature>
<evidence type="ECO:0000256" key="1">
    <source>
        <dbReference type="SAM" id="SignalP"/>
    </source>
</evidence>
<name>A0ABX8WDP0_9HYPH</name>
<evidence type="ECO:0000313" key="2">
    <source>
        <dbReference type="EMBL" id="QYO77039.1"/>
    </source>
</evidence>
<sequence>MRKADPAPMRLRATLAIVLASFGFSTAVRADPVDTAFSDAIALFERAAPALGTMPFGVDLVAFRDALSLGRFHSTHWGGTMLLDLRVETKVEGGCRDYAAFVRLPPRQGRVTLVICPEFSTAGTPELRRLTIIHEMVHVVAGADECRAMAFAAAVETAALGRFTPVDRYWQTKGCAGSGFGLPQSNSRSD</sequence>
<accession>A0ABX8WDP0</accession>
<proteinExistence type="predicted"/>
<evidence type="ECO:0000313" key="3">
    <source>
        <dbReference type="Proteomes" id="UP000825799"/>
    </source>
</evidence>
<evidence type="ECO:0008006" key="4">
    <source>
        <dbReference type="Google" id="ProtNLM"/>
    </source>
</evidence>
<reference evidence="2 3" key="1">
    <citation type="submission" date="2021-08" db="EMBL/GenBank/DDBJ databases">
        <title>Devosia salina sp. nov., isolated from the South China Sea sediment.</title>
        <authorList>
            <person name="Zhou Z."/>
        </authorList>
    </citation>
    <scope>NUCLEOTIDE SEQUENCE [LARGE SCALE GENOMIC DNA]</scope>
    <source>
        <strain evidence="2 3">SCS-3</strain>
    </source>
</reference>
<dbReference type="Proteomes" id="UP000825799">
    <property type="component" value="Chromosome"/>
</dbReference>
<protein>
    <recommendedName>
        <fullName evidence="4">Lysine-specific metallo-endopeptidase domain-containing protein</fullName>
    </recommendedName>
</protein>
<dbReference type="EMBL" id="CP080590">
    <property type="protein sequence ID" value="QYO77039.1"/>
    <property type="molecule type" value="Genomic_DNA"/>
</dbReference>
<keyword evidence="3" id="KW-1185">Reference proteome</keyword>
<feature type="chain" id="PRO_5046680871" description="Lysine-specific metallo-endopeptidase domain-containing protein" evidence="1">
    <location>
        <begin position="31"/>
        <end position="190"/>
    </location>
</feature>
<keyword evidence="1" id="KW-0732">Signal</keyword>
<gene>
    <name evidence="2" type="ORF">K1X15_00045</name>
</gene>
<organism evidence="2 3">
    <name type="scientific">Devosia salina</name>
    <dbReference type="NCBI Taxonomy" id="2860336"/>
    <lineage>
        <taxon>Bacteria</taxon>
        <taxon>Pseudomonadati</taxon>
        <taxon>Pseudomonadota</taxon>
        <taxon>Alphaproteobacteria</taxon>
        <taxon>Hyphomicrobiales</taxon>
        <taxon>Devosiaceae</taxon>
        <taxon>Devosia</taxon>
    </lineage>
</organism>
<dbReference type="RefSeq" id="WP_220305501.1">
    <property type="nucleotide sequence ID" value="NZ_CP080590.1"/>
</dbReference>